<dbReference type="PATRIC" id="fig|1630135.4.peg.780"/>
<dbReference type="Proteomes" id="UP000092596">
    <property type="component" value="Chromosome"/>
</dbReference>
<feature type="binding site" evidence="5">
    <location>
        <begin position="220"/>
        <end position="223"/>
    </location>
    <ligand>
        <name>substrate</name>
    </ligand>
</feature>
<evidence type="ECO:0000313" key="8">
    <source>
        <dbReference type="Proteomes" id="UP000092596"/>
    </source>
</evidence>
<evidence type="ECO:0000256" key="6">
    <source>
        <dbReference type="PIRSR" id="PIRSR600246-3"/>
    </source>
</evidence>
<dbReference type="KEGG" id="dva:DAD186_07780"/>
<dbReference type="Pfam" id="PF01112">
    <property type="entry name" value="Asparaginase_2"/>
    <property type="match status" value="1"/>
</dbReference>
<dbReference type="InterPro" id="IPR000246">
    <property type="entry name" value="Peptidase_T2"/>
</dbReference>
<evidence type="ECO:0008006" key="9">
    <source>
        <dbReference type="Google" id="ProtNLM"/>
    </source>
</evidence>
<reference evidence="7 8" key="1">
    <citation type="submission" date="2015-06" db="EMBL/GenBank/DDBJ databases">
        <title>Investigation of pathophysiology for high-risk pregnancy and development of treatment modality based on it.</title>
        <authorList>
            <person name="Kim B.-C."/>
            <person name="Lim S."/>
        </authorList>
    </citation>
    <scope>NUCLEOTIDE SEQUENCE [LARGE SCALE GENOMIC DNA]</scope>
    <source>
        <strain evidence="7 8">AD1-86</strain>
    </source>
</reference>
<dbReference type="PANTHER" id="PTHR10188:SF6">
    <property type="entry name" value="N(4)-(BETA-N-ACETYLGLUCOSAMINYL)-L-ASPARAGINASE"/>
    <property type="match status" value="1"/>
</dbReference>
<feature type="binding site" evidence="5">
    <location>
        <begin position="243"/>
        <end position="246"/>
    </location>
    <ligand>
        <name>substrate</name>
    </ligand>
</feature>
<sequence>MSTNVSAARAAGEENVQPPATLTLHRASAEPWALAIHGGAGGRILELGEQADYESGMREAHAAGESILAAGRSALEACCAAVQSLEENPLFNAGRGAALAKDGRAELDASVMDGASGLAGAVLASRHAKSPVRAARAVMERTDHVMIVDPPADLVRDWDLEVADRAWFVTERRLAQLRRLLDKKESGPRHGTVGAVALDTNGHLAAATSTGGISAQDVGRIGDTPVIGAGTYARDGLAALSCTGEGEAFLRGVVAYDVAARMRYATCDLPTAVAATIEETLTEKGSSGGLIAVLPTGEMVIAYNSPMMFSAYRDGAEVCVHL</sequence>
<name>A0A1B0ZHB8_9MICO</name>
<gene>
    <name evidence="7" type="ORF">DAD186_07780</name>
</gene>
<keyword evidence="1" id="KW-0645">Protease</keyword>
<dbReference type="SUPFAM" id="SSF56235">
    <property type="entry name" value="N-terminal nucleophile aminohydrolases (Ntn hydrolases)"/>
    <property type="match status" value="1"/>
</dbReference>
<keyword evidence="2" id="KW-0378">Hydrolase</keyword>
<evidence type="ECO:0000256" key="2">
    <source>
        <dbReference type="ARBA" id="ARBA00022801"/>
    </source>
</evidence>
<dbReference type="GO" id="GO:0006508">
    <property type="term" value="P:proteolysis"/>
    <property type="evidence" value="ECO:0007669"/>
    <property type="project" value="UniProtKB-KW"/>
</dbReference>
<evidence type="ECO:0000256" key="5">
    <source>
        <dbReference type="PIRSR" id="PIRSR600246-2"/>
    </source>
</evidence>
<evidence type="ECO:0000256" key="4">
    <source>
        <dbReference type="PIRSR" id="PIRSR600246-1"/>
    </source>
</evidence>
<dbReference type="GO" id="GO:0008233">
    <property type="term" value="F:peptidase activity"/>
    <property type="evidence" value="ECO:0007669"/>
    <property type="project" value="UniProtKB-KW"/>
</dbReference>
<dbReference type="PANTHER" id="PTHR10188">
    <property type="entry name" value="L-ASPARAGINASE"/>
    <property type="match status" value="1"/>
</dbReference>
<dbReference type="RefSeq" id="WP_082991065.1">
    <property type="nucleotide sequence ID" value="NZ_CP012117.1"/>
</dbReference>
<dbReference type="FunFam" id="3.60.20.30:FF:000001">
    <property type="entry name" value="Isoaspartyl peptidase/L-asparaginase"/>
    <property type="match status" value="1"/>
</dbReference>
<keyword evidence="3" id="KW-0068">Autocatalytic cleavage</keyword>
<evidence type="ECO:0000256" key="1">
    <source>
        <dbReference type="ARBA" id="ARBA00022670"/>
    </source>
</evidence>
<feature type="site" description="Cleavage; by autolysis" evidence="6">
    <location>
        <begin position="191"/>
        <end position="192"/>
    </location>
</feature>
<dbReference type="AlphaFoldDB" id="A0A1B0ZHB8"/>
<proteinExistence type="predicted"/>
<accession>A0A1B0ZHB8</accession>
<dbReference type="InterPro" id="IPR029055">
    <property type="entry name" value="Ntn_hydrolases_N"/>
</dbReference>
<evidence type="ECO:0000256" key="3">
    <source>
        <dbReference type="ARBA" id="ARBA00022813"/>
    </source>
</evidence>
<organism evidence="7 8">
    <name type="scientific">Dermabacter vaginalis</name>
    <dbReference type="NCBI Taxonomy" id="1630135"/>
    <lineage>
        <taxon>Bacteria</taxon>
        <taxon>Bacillati</taxon>
        <taxon>Actinomycetota</taxon>
        <taxon>Actinomycetes</taxon>
        <taxon>Micrococcales</taxon>
        <taxon>Dermabacteraceae</taxon>
        <taxon>Dermabacter</taxon>
    </lineage>
</organism>
<protein>
    <recommendedName>
        <fullName evidence="9">Isoaspartyl peptidase/L-asparaginase</fullName>
    </recommendedName>
</protein>
<dbReference type="EMBL" id="CP012117">
    <property type="protein sequence ID" value="ANP27328.1"/>
    <property type="molecule type" value="Genomic_DNA"/>
</dbReference>
<dbReference type="GO" id="GO:0016811">
    <property type="term" value="F:hydrolase activity, acting on carbon-nitrogen (but not peptide) bonds, in linear amides"/>
    <property type="evidence" value="ECO:0007669"/>
    <property type="project" value="UniProtKB-ARBA"/>
</dbReference>
<evidence type="ECO:0000313" key="7">
    <source>
        <dbReference type="EMBL" id="ANP27328.1"/>
    </source>
</evidence>
<dbReference type="Gene3D" id="3.60.20.30">
    <property type="entry name" value="(Glycosyl)asparaginase"/>
    <property type="match status" value="1"/>
</dbReference>
<dbReference type="STRING" id="1630135.DAD186_07780"/>
<feature type="active site" description="Nucleophile" evidence="4">
    <location>
        <position position="192"/>
    </location>
</feature>